<reference evidence="7 8" key="1">
    <citation type="submission" date="2023-02" db="EMBL/GenBank/DDBJ databases">
        <title>LHISI_Scaffold_Assembly.</title>
        <authorList>
            <person name="Stuart O.P."/>
            <person name="Cleave R."/>
            <person name="Magrath M.J.L."/>
            <person name="Mikheyev A.S."/>
        </authorList>
    </citation>
    <scope>NUCLEOTIDE SEQUENCE [LARGE SCALE GENOMIC DNA]</scope>
    <source>
        <strain evidence="7">Daus_M_001</strain>
        <tissue evidence="7">Leg muscle</tissue>
    </source>
</reference>
<keyword evidence="4 5" id="KW-0238">DNA-binding</keyword>
<evidence type="ECO:0000259" key="6">
    <source>
        <dbReference type="PROSITE" id="PS50950"/>
    </source>
</evidence>
<dbReference type="EMBL" id="JARBHB010000014">
    <property type="protein sequence ID" value="KAJ8868375.1"/>
    <property type="molecule type" value="Genomic_DNA"/>
</dbReference>
<organism evidence="7 8">
    <name type="scientific">Dryococelus australis</name>
    <dbReference type="NCBI Taxonomy" id="614101"/>
    <lineage>
        <taxon>Eukaryota</taxon>
        <taxon>Metazoa</taxon>
        <taxon>Ecdysozoa</taxon>
        <taxon>Arthropoda</taxon>
        <taxon>Hexapoda</taxon>
        <taxon>Insecta</taxon>
        <taxon>Pterygota</taxon>
        <taxon>Neoptera</taxon>
        <taxon>Polyneoptera</taxon>
        <taxon>Phasmatodea</taxon>
        <taxon>Verophasmatodea</taxon>
        <taxon>Anareolatae</taxon>
        <taxon>Phasmatidae</taxon>
        <taxon>Eurycanthinae</taxon>
        <taxon>Dryococelus</taxon>
    </lineage>
</organism>
<evidence type="ECO:0000256" key="1">
    <source>
        <dbReference type="ARBA" id="ARBA00022723"/>
    </source>
</evidence>
<proteinExistence type="predicted"/>
<dbReference type="InterPro" id="IPR048365">
    <property type="entry name" value="TNP-like_RNaseH_N"/>
</dbReference>
<name>A0ABQ9G7E3_9NEOP</name>
<evidence type="ECO:0000313" key="8">
    <source>
        <dbReference type="Proteomes" id="UP001159363"/>
    </source>
</evidence>
<accession>A0ABQ9G7E3</accession>
<evidence type="ECO:0000256" key="2">
    <source>
        <dbReference type="ARBA" id="ARBA00022771"/>
    </source>
</evidence>
<keyword evidence="1" id="KW-0479">Metal-binding</keyword>
<dbReference type="Pfam" id="PF21787">
    <property type="entry name" value="TNP-like_RNaseH_N"/>
    <property type="match status" value="1"/>
</dbReference>
<keyword evidence="3" id="KW-0862">Zinc</keyword>
<keyword evidence="8" id="KW-1185">Reference proteome</keyword>
<feature type="domain" description="THAP-type" evidence="6">
    <location>
        <begin position="1"/>
        <end position="88"/>
    </location>
</feature>
<dbReference type="Proteomes" id="UP001159363">
    <property type="component" value="Chromosome 13"/>
</dbReference>
<sequence length="366" mass="42929">MPGCSMQNCKNYSTKTDSAVTYHRFTNYLVTRKTRIFVCKRKDIFKADTSRVCSFHFAENDYERDLQSELMGIKRKQTLKRDVVPHLLLPIVTPNEFPERSERVMNQIVKRKLVSDLTEMRKRKRHPENSKCEENKNNGTHVITQELNEQTMCQPGPSQTIRKNASLRQELINIKIQHRKCPKYANTKLREISKDVFTPKQIARQIFKNKKRIWWEDDDIAAAVTLCSISRKVYLYLQKNVGLQLPGLSTMYLKMDSQPEVLKHRSLPMSSRKRLTVLSFDKMRVDSRMCYDQREDRIMCPHSNAYNIIAKCLASKWKQPISYHLDKNTTKDKLFEAIKEVEEFGFKVVDIVRDMDGGNLGFGKTY</sequence>
<protein>
    <recommendedName>
        <fullName evidence="6">THAP-type domain-containing protein</fullName>
    </recommendedName>
</protein>
<evidence type="ECO:0000256" key="5">
    <source>
        <dbReference type="PROSITE-ProRule" id="PRU00309"/>
    </source>
</evidence>
<keyword evidence="2 5" id="KW-0863">Zinc-finger</keyword>
<evidence type="ECO:0000313" key="7">
    <source>
        <dbReference type="EMBL" id="KAJ8868375.1"/>
    </source>
</evidence>
<dbReference type="PROSITE" id="PS50950">
    <property type="entry name" value="ZF_THAP"/>
    <property type="match status" value="1"/>
</dbReference>
<gene>
    <name evidence="7" type="ORF">PR048_029891</name>
</gene>
<dbReference type="SUPFAM" id="SSF57716">
    <property type="entry name" value="Glucocorticoid receptor-like (DNA-binding domain)"/>
    <property type="match status" value="1"/>
</dbReference>
<dbReference type="InterPro" id="IPR006612">
    <property type="entry name" value="THAP_Znf"/>
</dbReference>
<comment type="caution">
    <text evidence="7">The sequence shown here is derived from an EMBL/GenBank/DDBJ whole genome shotgun (WGS) entry which is preliminary data.</text>
</comment>
<evidence type="ECO:0000256" key="3">
    <source>
        <dbReference type="ARBA" id="ARBA00022833"/>
    </source>
</evidence>
<evidence type="ECO:0000256" key="4">
    <source>
        <dbReference type="ARBA" id="ARBA00023125"/>
    </source>
</evidence>
<dbReference type="Pfam" id="PF05485">
    <property type="entry name" value="THAP"/>
    <property type="match status" value="1"/>
</dbReference>